<evidence type="ECO:0000256" key="8">
    <source>
        <dbReference type="ARBA" id="ARBA00048679"/>
    </source>
</evidence>
<evidence type="ECO:0000256" key="6">
    <source>
        <dbReference type="ARBA" id="ARBA00022840"/>
    </source>
</evidence>
<dbReference type="SMART" id="SM00220">
    <property type="entry name" value="S_TKc"/>
    <property type="match status" value="1"/>
</dbReference>
<evidence type="ECO:0000313" key="10">
    <source>
        <dbReference type="EMBL" id="RLN39268.1"/>
    </source>
</evidence>
<dbReference type="InterPro" id="IPR008271">
    <property type="entry name" value="Ser/Thr_kinase_AS"/>
</dbReference>
<dbReference type="Gene3D" id="1.10.510.10">
    <property type="entry name" value="Transferase(Phosphotransferase) domain 1"/>
    <property type="match status" value="1"/>
</dbReference>
<dbReference type="PANTHER" id="PTHR27002:SF1040">
    <property type="entry name" value="OS07G0538400 PROTEIN"/>
    <property type="match status" value="1"/>
</dbReference>
<dbReference type="GO" id="GO:0005524">
    <property type="term" value="F:ATP binding"/>
    <property type="evidence" value="ECO:0007669"/>
    <property type="project" value="UniProtKB-KW"/>
</dbReference>
<evidence type="ECO:0000256" key="4">
    <source>
        <dbReference type="ARBA" id="ARBA00022741"/>
    </source>
</evidence>
<dbReference type="InterPro" id="IPR011009">
    <property type="entry name" value="Kinase-like_dom_sf"/>
</dbReference>
<dbReference type="Pfam" id="PF00069">
    <property type="entry name" value="Pkinase"/>
    <property type="match status" value="1"/>
</dbReference>
<dbReference type="AlphaFoldDB" id="A0A3L6TJB1"/>
<dbReference type="FunFam" id="1.10.510.10:FF:001023">
    <property type="entry name" value="Os07g0541700 protein"/>
    <property type="match status" value="1"/>
</dbReference>
<keyword evidence="2" id="KW-0723">Serine/threonine-protein kinase</keyword>
<dbReference type="Proteomes" id="UP000275267">
    <property type="component" value="Unassembled WGS sequence"/>
</dbReference>
<proteinExistence type="predicted"/>
<evidence type="ECO:0000259" key="9">
    <source>
        <dbReference type="PROSITE" id="PS50011"/>
    </source>
</evidence>
<dbReference type="SUPFAM" id="SSF56112">
    <property type="entry name" value="Protein kinase-like (PK-like)"/>
    <property type="match status" value="1"/>
</dbReference>
<evidence type="ECO:0000256" key="7">
    <source>
        <dbReference type="ARBA" id="ARBA00047899"/>
    </source>
</evidence>
<dbReference type="EMBL" id="PQIB02000001">
    <property type="protein sequence ID" value="RLN39268.1"/>
    <property type="molecule type" value="Genomic_DNA"/>
</dbReference>
<evidence type="ECO:0000256" key="2">
    <source>
        <dbReference type="ARBA" id="ARBA00022527"/>
    </source>
</evidence>
<comment type="catalytic activity">
    <reaction evidence="7">
        <text>L-threonyl-[protein] + ATP = O-phospho-L-threonyl-[protein] + ADP + H(+)</text>
        <dbReference type="Rhea" id="RHEA:46608"/>
        <dbReference type="Rhea" id="RHEA-COMP:11060"/>
        <dbReference type="Rhea" id="RHEA-COMP:11605"/>
        <dbReference type="ChEBI" id="CHEBI:15378"/>
        <dbReference type="ChEBI" id="CHEBI:30013"/>
        <dbReference type="ChEBI" id="CHEBI:30616"/>
        <dbReference type="ChEBI" id="CHEBI:61977"/>
        <dbReference type="ChEBI" id="CHEBI:456216"/>
        <dbReference type="EC" id="2.7.11.1"/>
    </reaction>
</comment>
<keyword evidence="4" id="KW-0547">Nucleotide-binding</keyword>
<protein>
    <recommendedName>
        <fullName evidence="1">non-specific serine/threonine protein kinase</fullName>
        <ecNumber evidence="1">2.7.11.1</ecNumber>
    </recommendedName>
</protein>
<dbReference type="GO" id="GO:0004674">
    <property type="term" value="F:protein serine/threonine kinase activity"/>
    <property type="evidence" value="ECO:0007669"/>
    <property type="project" value="UniProtKB-KW"/>
</dbReference>
<keyword evidence="6" id="KW-0067">ATP-binding</keyword>
<evidence type="ECO:0000256" key="5">
    <source>
        <dbReference type="ARBA" id="ARBA00022777"/>
    </source>
</evidence>
<keyword evidence="5" id="KW-0418">Kinase</keyword>
<evidence type="ECO:0000256" key="3">
    <source>
        <dbReference type="ARBA" id="ARBA00022679"/>
    </source>
</evidence>
<dbReference type="PROSITE" id="PS50011">
    <property type="entry name" value="PROTEIN_KINASE_DOM"/>
    <property type="match status" value="1"/>
</dbReference>
<feature type="domain" description="Protein kinase" evidence="9">
    <location>
        <begin position="61"/>
        <end position="306"/>
    </location>
</feature>
<gene>
    <name evidence="10" type="ORF">C2845_PM01G37830</name>
</gene>
<organism evidence="10 11">
    <name type="scientific">Panicum miliaceum</name>
    <name type="common">Proso millet</name>
    <name type="synonym">Broomcorn millet</name>
    <dbReference type="NCBI Taxonomy" id="4540"/>
    <lineage>
        <taxon>Eukaryota</taxon>
        <taxon>Viridiplantae</taxon>
        <taxon>Streptophyta</taxon>
        <taxon>Embryophyta</taxon>
        <taxon>Tracheophyta</taxon>
        <taxon>Spermatophyta</taxon>
        <taxon>Magnoliopsida</taxon>
        <taxon>Liliopsida</taxon>
        <taxon>Poales</taxon>
        <taxon>Poaceae</taxon>
        <taxon>PACMAD clade</taxon>
        <taxon>Panicoideae</taxon>
        <taxon>Panicodae</taxon>
        <taxon>Paniceae</taxon>
        <taxon>Panicinae</taxon>
        <taxon>Panicum</taxon>
        <taxon>Panicum sect. Panicum</taxon>
    </lineage>
</organism>
<evidence type="ECO:0000313" key="11">
    <source>
        <dbReference type="Proteomes" id="UP000275267"/>
    </source>
</evidence>
<dbReference type="OrthoDB" id="780437at2759"/>
<keyword evidence="3" id="KW-0808">Transferase</keyword>
<dbReference type="Gene3D" id="3.30.200.20">
    <property type="entry name" value="Phosphorylase Kinase, domain 1"/>
    <property type="match status" value="1"/>
</dbReference>
<accession>A0A3L6TJB1</accession>
<reference evidence="11" key="1">
    <citation type="journal article" date="2019" name="Nat. Commun.">
        <title>The genome of broomcorn millet.</title>
        <authorList>
            <person name="Zou C."/>
            <person name="Miki D."/>
            <person name="Li D."/>
            <person name="Tang Q."/>
            <person name="Xiao L."/>
            <person name="Rajput S."/>
            <person name="Deng P."/>
            <person name="Jia W."/>
            <person name="Huang R."/>
            <person name="Zhang M."/>
            <person name="Sun Y."/>
            <person name="Hu J."/>
            <person name="Fu X."/>
            <person name="Schnable P.S."/>
            <person name="Li F."/>
            <person name="Zhang H."/>
            <person name="Feng B."/>
            <person name="Zhu X."/>
            <person name="Liu R."/>
            <person name="Schnable J.C."/>
            <person name="Zhu J.-K."/>
            <person name="Zhang H."/>
        </authorList>
    </citation>
    <scope>NUCLEOTIDE SEQUENCE [LARGE SCALE GENOMIC DNA]</scope>
</reference>
<comment type="catalytic activity">
    <reaction evidence="8">
        <text>L-seryl-[protein] + ATP = O-phospho-L-seryl-[protein] + ADP + H(+)</text>
        <dbReference type="Rhea" id="RHEA:17989"/>
        <dbReference type="Rhea" id="RHEA-COMP:9863"/>
        <dbReference type="Rhea" id="RHEA-COMP:11604"/>
        <dbReference type="ChEBI" id="CHEBI:15378"/>
        <dbReference type="ChEBI" id="CHEBI:29999"/>
        <dbReference type="ChEBI" id="CHEBI:30616"/>
        <dbReference type="ChEBI" id="CHEBI:83421"/>
        <dbReference type="ChEBI" id="CHEBI:456216"/>
        <dbReference type="EC" id="2.7.11.1"/>
    </reaction>
</comment>
<keyword evidence="11" id="KW-1185">Reference proteome</keyword>
<comment type="caution">
    <text evidence="10">The sequence shown here is derived from an EMBL/GenBank/DDBJ whole genome shotgun (WGS) entry which is preliminary data.</text>
</comment>
<dbReference type="PANTHER" id="PTHR27002">
    <property type="entry name" value="RECEPTOR-LIKE SERINE/THREONINE-PROTEIN KINASE SD1-8"/>
    <property type="match status" value="1"/>
</dbReference>
<dbReference type="InterPro" id="IPR000719">
    <property type="entry name" value="Prot_kinase_dom"/>
</dbReference>
<sequence length="343" mass="37875">MAILGDAATLATVLYCYLRRGRKMKITATTAGGIAMQDLLDPEEQKVIDSLAIDLQTLRTATEDNMLGQGGFSPVYKETLPDSQIVAVKRLSENSQQGIGELKNELVLLAKLRHRNLVRVIGVCLEEREKLIVYKFLPKRSLDNFIYGLQYLHEDSPERIVHRDLKPQNVLLDSEFKPKISDFGLAKIFVSNQSQDMTQTRAGTRGYMAPEYVLNGLYSTTDVYSFGVLIMEIITGKPNNGGALLPLVWEHWTNGTILDLVDSSLVADKIVRCIHIGLLCVQDKAAQRPTMSTVLIMLNSSSGALIDPLKPLAAALVSEEASSSVPARRSLPVIMELEESTDT</sequence>
<dbReference type="GO" id="GO:0005886">
    <property type="term" value="C:plasma membrane"/>
    <property type="evidence" value="ECO:0007669"/>
    <property type="project" value="TreeGrafter"/>
</dbReference>
<dbReference type="EC" id="2.7.11.1" evidence="1"/>
<dbReference type="STRING" id="4540.A0A3L6TJB1"/>
<name>A0A3L6TJB1_PANMI</name>
<dbReference type="PROSITE" id="PS00108">
    <property type="entry name" value="PROTEIN_KINASE_ST"/>
    <property type="match status" value="1"/>
</dbReference>
<evidence type="ECO:0000256" key="1">
    <source>
        <dbReference type="ARBA" id="ARBA00012513"/>
    </source>
</evidence>